<dbReference type="GO" id="GO:0033890">
    <property type="term" value="F:ribonuclease D activity"/>
    <property type="evidence" value="ECO:0007669"/>
    <property type="project" value="UniProtKB-UniRule"/>
</dbReference>
<sequence length="401" mass="44437">MRPKASDFPSPVIVTSSEEVARLCNKLKQEPFVTIDTEFVREKTYWPELCLVQLAGAEDVAVIDTLAPGIDLAPLGELLDEPGCIKVFHAARQDLEIFLHIFNRLPQSLFDTQVAAMVAGFGDQVGYDSLVGAITGQAIDKAHRFSDWSARPLTKAQIAYAAADVTHLRTVYLALRKQLEDEGRLRWADAEQAVLTSEETFRPDPRRLWEKLKARTNNRRMLGILREIVAWREQEAQNADIPRQRVIRDESLLEIAAIKPNSIEGLARVRGVTRGFAEGKMGQGLLEAVRIGEILPDADLPKPPSKSDRIRPSAALVALLRVLQTAKCEQHKVAPRLVASSDDLDRIAVGETEVEALKGWRREVFGLDAQALVRGEIALAVVKGCVELQRVAPEGEPVEVE</sequence>
<comment type="caution">
    <text evidence="8">The sequence shown here is derived from an EMBL/GenBank/DDBJ whole genome shotgun (WGS) entry which is preliminary data.</text>
</comment>
<dbReference type="GO" id="GO:0008408">
    <property type="term" value="F:3'-5' exonuclease activity"/>
    <property type="evidence" value="ECO:0007669"/>
    <property type="project" value="InterPro"/>
</dbReference>
<dbReference type="CDD" id="cd06142">
    <property type="entry name" value="RNaseD_exo"/>
    <property type="match status" value="1"/>
</dbReference>
<dbReference type="GO" id="GO:0000166">
    <property type="term" value="F:nucleotide binding"/>
    <property type="evidence" value="ECO:0007669"/>
    <property type="project" value="InterPro"/>
</dbReference>
<organism evidence="8 9">
    <name type="scientific">Gluconobacter japonicus</name>
    <dbReference type="NCBI Taxonomy" id="376620"/>
    <lineage>
        <taxon>Bacteria</taxon>
        <taxon>Pseudomonadati</taxon>
        <taxon>Pseudomonadota</taxon>
        <taxon>Alphaproteobacteria</taxon>
        <taxon>Acetobacterales</taxon>
        <taxon>Acetobacteraceae</taxon>
        <taxon>Gluconobacter</taxon>
    </lineage>
</organism>
<dbReference type="InterPro" id="IPR002121">
    <property type="entry name" value="HRDC_dom"/>
</dbReference>
<dbReference type="SMART" id="SM00474">
    <property type="entry name" value="35EXOc"/>
    <property type="match status" value="1"/>
</dbReference>
<dbReference type="GeneID" id="81473125"/>
<dbReference type="SUPFAM" id="SSF47819">
    <property type="entry name" value="HRDC-like"/>
    <property type="match status" value="2"/>
</dbReference>
<comment type="function">
    <text evidence="6">Exonuclease involved in the 3' processing of various precursor tRNAs. Initiates hydrolysis at the 3'-terminus of an RNA molecule and releases 5'-mononucleotides.</text>
</comment>
<dbReference type="GO" id="GO:0003676">
    <property type="term" value="F:nucleic acid binding"/>
    <property type="evidence" value="ECO:0007669"/>
    <property type="project" value="InterPro"/>
</dbReference>
<dbReference type="GO" id="GO:0005737">
    <property type="term" value="C:cytoplasm"/>
    <property type="evidence" value="ECO:0007669"/>
    <property type="project" value="UniProtKB-SubCell"/>
</dbReference>
<keyword evidence="4 6" id="KW-0378">Hydrolase</keyword>
<dbReference type="PROSITE" id="PS50967">
    <property type="entry name" value="HRDC"/>
    <property type="match status" value="1"/>
</dbReference>
<evidence type="ECO:0000256" key="2">
    <source>
        <dbReference type="ARBA" id="ARBA00022694"/>
    </source>
</evidence>
<dbReference type="InterPro" id="IPR006292">
    <property type="entry name" value="RNase_D"/>
</dbReference>
<evidence type="ECO:0000256" key="6">
    <source>
        <dbReference type="HAMAP-Rule" id="MF_01899"/>
    </source>
</evidence>
<dbReference type="RefSeq" id="WP_061930257.1">
    <property type="nucleotide sequence ID" value="NZ_JABCQN010000001.1"/>
</dbReference>
<dbReference type="InterPro" id="IPR051086">
    <property type="entry name" value="RNase_D-like"/>
</dbReference>
<dbReference type="Gene3D" id="1.10.150.80">
    <property type="entry name" value="HRDC domain"/>
    <property type="match status" value="1"/>
</dbReference>
<dbReference type="GO" id="GO:0042780">
    <property type="term" value="P:tRNA 3'-end processing"/>
    <property type="evidence" value="ECO:0007669"/>
    <property type="project" value="UniProtKB-UniRule"/>
</dbReference>
<feature type="domain" description="HRDC" evidence="7">
    <location>
        <begin position="218"/>
        <end position="299"/>
    </location>
</feature>
<dbReference type="PANTHER" id="PTHR47649">
    <property type="entry name" value="RIBONUCLEASE D"/>
    <property type="match status" value="1"/>
</dbReference>
<dbReference type="Pfam" id="PF01612">
    <property type="entry name" value="DNA_pol_A_exo1"/>
    <property type="match status" value="1"/>
</dbReference>
<dbReference type="SUPFAM" id="SSF53098">
    <property type="entry name" value="Ribonuclease H-like"/>
    <property type="match status" value="1"/>
</dbReference>
<dbReference type="InterPro" id="IPR012337">
    <property type="entry name" value="RNaseH-like_sf"/>
</dbReference>
<comment type="subcellular location">
    <subcellularLocation>
        <location evidence="6">Cytoplasm</location>
    </subcellularLocation>
</comment>
<accession>A0A9Q2FGQ4</accession>
<dbReference type="InterPro" id="IPR010997">
    <property type="entry name" value="HRDC-like_sf"/>
</dbReference>
<dbReference type="SMART" id="SM00341">
    <property type="entry name" value="HRDC"/>
    <property type="match status" value="1"/>
</dbReference>
<dbReference type="InterPro" id="IPR036397">
    <property type="entry name" value="RNaseH_sf"/>
</dbReference>
<evidence type="ECO:0000259" key="7">
    <source>
        <dbReference type="PROSITE" id="PS50967"/>
    </source>
</evidence>
<evidence type="ECO:0000256" key="4">
    <source>
        <dbReference type="ARBA" id="ARBA00022801"/>
    </source>
</evidence>
<dbReference type="EMBL" id="JABCQN010000001">
    <property type="protein sequence ID" value="MBF0869311.1"/>
    <property type="molecule type" value="Genomic_DNA"/>
</dbReference>
<evidence type="ECO:0000256" key="1">
    <source>
        <dbReference type="ARBA" id="ARBA00022490"/>
    </source>
</evidence>
<name>A0A9Q2FGQ4_GLUJA</name>
<keyword evidence="3 6" id="KW-0540">Nuclease</keyword>
<dbReference type="PANTHER" id="PTHR47649:SF1">
    <property type="entry name" value="RIBONUCLEASE D"/>
    <property type="match status" value="1"/>
</dbReference>
<dbReference type="EC" id="3.1.13.5" evidence="6"/>
<dbReference type="Proteomes" id="UP000661006">
    <property type="component" value="Unassembled WGS sequence"/>
</dbReference>
<dbReference type="AlphaFoldDB" id="A0A9Q2FGQ4"/>
<comment type="similarity">
    <text evidence="6">Belongs to the RNase D family.</text>
</comment>
<dbReference type="HAMAP" id="MF_01899">
    <property type="entry name" value="RNase_D"/>
    <property type="match status" value="1"/>
</dbReference>
<reference evidence="8" key="2">
    <citation type="submission" date="2020-11" db="EMBL/GenBank/DDBJ databases">
        <title>Description of novel Gluconobacter species.</title>
        <authorList>
            <person name="Cleenwerck I."/>
            <person name="Cnockaert M."/>
            <person name="Borremans W."/>
            <person name="Wieme A.D."/>
            <person name="De Vuyst L."/>
            <person name="Vandamme P."/>
        </authorList>
    </citation>
    <scope>NUCLEOTIDE SEQUENCE</scope>
    <source>
        <strain evidence="8">R71697</strain>
    </source>
</reference>
<keyword evidence="5 6" id="KW-0269">Exonuclease</keyword>
<dbReference type="Gene3D" id="3.30.420.10">
    <property type="entry name" value="Ribonuclease H-like superfamily/Ribonuclease H"/>
    <property type="match status" value="1"/>
</dbReference>
<comment type="cofactor">
    <cofactor evidence="6">
        <name>a divalent metal cation</name>
        <dbReference type="ChEBI" id="CHEBI:60240"/>
    </cofactor>
</comment>
<proteinExistence type="inferred from homology"/>
<dbReference type="InterPro" id="IPR044876">
    <property type="entry name" value="HRDC_dom_sf"/>
</dbReference>
<protein>
    <recommendedName>
        <fullName evidence="6">Ribonuclease D</fullName>
        <shortName evidence="6">RNase D</shortName>
        <ecNumber evidence="6">3.1.13.5</ecNumber>
    </recommendedName>
</protein>
<dbReference type="NCBIfam" id="TIGR01388">
    <property type="entry name" value="rnd"/>
    <property type="match status" value="1"/>
</dbReference>
<gene>
    <name evidence="6 8" type="primary">rnd</name>
    <name evidence="8" type="ORF">HKD32_00350</name>
</gene>
<evidence type="ECO:0000313" key="8">
    <source>
        <dbReference type="EMBL" id="MBF0869311.1"/>
    </source>
</evidence>
<dbReference type="Pfam" id="PF00570">
    <property type="entry name" value="HRDC"/>
    <property type="match status" value="1"/>
</dbReference>
<evidence type="ECO:0000256" key="3">
    <source>
        <dbReference type="ARBA" id="ARBA00022722"/>
    </source>
</evidence>
<dbReference type="InterPro" id="IPR002562">
    <property type="entry name" value="3'-5'_exonuclease_dom"/>
</dbReference>
<keyword evidence="1 6" id="KW-0963">Cytoplasm</keyword>
<evidence type="ECO:0000256" key="5">
    <source>
        <dbReference type="ARBA" id="ARBA00022839"/>
    </source>
</evidence>
<reference evidence="8" key="1">
    <citation type="submission" date="2020-04" db="EMBL/GenBank/DDBJ databases">
        <authorList>
            <person name="Sombolestani A."/>
        </authorList>
    </citation>
    <scope>NUCLEOTIDE SEQUENCE</scope>
    <source>
        <strain evidence="8">R71697</strain>
    </source>
</reference>
<evidence type="ECO:0000313" key="9">
    <source>
        <dbReference type="Proteomes" id="UP000661006"/>
    </source>
</evidence>
<keyword evidence="2 6" id="KW-0819">tRNA processing</keyword>
<comment type="catalytic activity">
    <reaction evidence="6">
        <text>Exonucleolytic cleavage that removes extra residues from the 3'-terminus of tRNA to produce 5'-mononucleotides.</text>
        <dbReference type="EC" id="3.1.13.5"/>
    </reaction>
</comment>